<comment type="caution">
    <text evidence="1">The sequence shown here is derived from an EMBL/GenBank/DDBJ whole genome shotgun (WGS) entry which is preliminary data.</text>
</comment>
<dbReference type="PROSITE" id="PS51257">
    <property type="entry name" value="PROKAR_LIPOPROTEIN"/>
    <property type="match status" value="1"/>
</dbReference>
<name>A0ABQ2WX08_9ALTE</name>
<sequence>MKLTIISFITLFLLGCAAAGVPYTNDPMTKLNYAYQLMGMQGRGLAAEKLGLEALADLEKSKDIYGIAEAHTFLGVFYKNRSYREHKDFYIRHNEYDPTASTSIKHFELAVQAFEADGDYWGVSKALFEMGNAYLSDNNSANGCSKFEESLTIYRSDKNVFKGRVHPHNPAFKTFDAMVEAFTEKYCAKGV</sequence>
<dbReference type="Proteomes" id="UP000634667">
    <property type="component" value="Unassembled WGS sequence"/>
</dbReference>
<gene>
    <name evidence="1" type="ORF">GCM10008111_31940</name>
</gene>
<accession>A0ABQ2WX08</accession>
<dbReference type="SUPFAM" id="SSF48452">
    <property type="entry name" value="TPR-like"/>
    <property type="match status" value="1"/>
</dbReference>
<evidence type="ECO:0000313" key="1">
    <source>
        <dbReference type="EMBL" id="GGW73641.1"/>
    </source>
</evidence>
<keyword evidence="2" id="KW-1185">Reference proteome</keyword>
<evidence type="ECO:0000313" key="2">
    <source>
        <dbReference type="Proteomes" id="UP000634667"/>
    </source>
</evidence>
<protein>
    <recommendedName>
        <fullName evidence="3">Lipoprotein</fullName>
    </recommendedName>
</protein>
<dbReference type="EMBL" id="BMYR01000023">
    <property type="protein sequence ID" value="GGW73641.1"/>
    <property type="molecule type" value="Genomic_DNA"/>
</dbReference>
<proteinExistence type="predicted"/>
<organism evidence="1 2">
    <name type="scientific">Alishewanella tabrizica</name>
    <dbReference type="NCBI Taxonomy" id="671278"/>
    <lineage>
        <taxon>Bacteria</taxon>
        <taxon>Pseudomonadati</taxon>
        <taxon>Pseudomonadota</taxon>
        <taxon>Gammaproteobacteria</taxon>
        <taxon>Alteromonadales</taxon>
        <taxon>Alteromonadaceae</taxon>
        <taxon>Alishewanella</taxon>
    </lineage>
</organism>
<dbReference type="RefSeq" id="WP_189484239.1">
    <property type="nucleotide sequence ID" value="NZ_BMYR01000023.1"/>
</dbReference>
<dbReference type="Gene3D" id="1.25.40.10">
    <property type="entry name" value="Tetratricopeptide repeat domain"/>
    <property type="match status" value="1"/>
</dbReference>
<reference evidence="2" key="1">
    <citation type="journal article" date="2019" name="Int. J. Syst. Evol. Microbiol.">
        <title>The Global Catalogue of Microorganisms (GCM) 10K type strain sequencing project: providing services to taxonomists for standard genome sequencing and annotation.</title>
        <authorList>
            <consortium name="The Broad Institute Genomics Platform"/>
            <consortium name="The Broad Institute Genome Sequencing Center for Infectious Disease"/>
            <person name="Wu L."/>
            <person name="Ma J."/>
        </authorList>
    </citation>
    <scope>NUCLEOTIDE SEQUENCE [LARGE SCALE GENOMIC DNA]</scope>
    <source>
        <strain evidence="2">KCTC 23723</strain>
    </source>
</reference>
<evidence type="ECO:0008006" key="3">
    <source>
        <dbReference type="Google" id="ProtNLM"/>
    </source>
</evidence>
<dbReference type="InterPro" id="IPR011990">
    <property type="entry name" value="TPR-like_helical_dom_sf"/>
</dbReference>